<feature type="compositionally biased region" description="Polar residues" evidence="1">
    <location>
        <begin position="237"/>
        <end position="255"/>
    </location>
</feature>
<dbReference type="InterPro" id="IPR013262">
    <property type="entry name" value="OMP_MIM1/TOM13_mt"/>
</dbReference>
<protein>
    <recommendedName>
        <fullName evidence="4">Outer membrane protein TOM13-domain-containing protein</fullName>
    </recommendedName>
</protein>
<feature type="region of interest" description="Disordered" evidence="1">
    <location>
        <begin position="393"/>
        <end position="414"/>
    </location>
</feature>
<reference evidence="2 3" key="1">
    <citation type="submission" date="2016-07" db="EMBL/GenBank/DDBJ databases">
        <title>Pervasive Adenine N6-methylation of Active Genes in Fungi.</title>
        <authorList>
            <consortium name="DOE Joint Genome Institute"/>
            <person name="Mondo S.J."/>
            <person name="Dannebaum R.O."/>
            <person name="Kuo R.C."/>
            <person name="Labutti K."/>
            <person name="Haridas S."/>
            <person name="Kuo A."/>
            <person name="Salamov A."/>
            <person name="Ahrendt S.R."/>
            <person name="Lipzen A."/>
            <person name="Sullivan W."/>
            <person name="Andreopoulos W.B."/>
            <person name="Clum A."/>
            <person name="Lindquist E."/>
            <person name="Daum C."/>
            <person name="Ramamoorthy G.K."/>
            <person name="Gryganskyi A."/>
            <person name="Culley D."/>
            <person name="Magnuson J.K."/>
            <person name="James T.Y."/>
            <person name="O'Malley M.A."/>
            <person name="Stajich J.E."/>
            <person name="Spatafora J.W."/>
            <person name="Visel A."/>
            <person name="Grigoriev I.V."/>
        </authorList>
    </citation>
    <scope>NUCLEOTIDE SEQUENCE [LARGE SCALE GENOMIC DNA]</scope>
    <source>
        <strain evidence="2 3">68-887.2</strain>
    </source>
</reference>
<feature type="compositionally biased region" description="Basic and acidic residues" evidence="1">
    <location>
        <begin position="155"/>
        <end position="167"/>
    </location>
</feature>
<gene>
    <name evidence="2" type="ORF">BCR39DRAFT_252725</name>
</gene>
<dbReference type="InParanoid" id="A0A1Y2AVW3"/>
<feature type="compositionally biased region" description="Basic and acidic residues" evidence="1">
    <location>
        <begin position="89"/>
        <end position="104"/>
    </location>
</feature>
<sequence length="414" mass="43619">MSDTRDEAEQEMVSAGIASGMEDELGSSLPSSFSLPKSEKKHTKPAAETRAEESENPETSAESSEPVPGMDEWKDTYESYLSTWQAESTEARAKAEATRKRIEDEQAAALKSEADKIKAEKTAAEEKKRQEENRKKLEAELASEGARKKKGTSASEDREKKVKEAWELVRGGGQAKEGEEVVTDARGTMPQDVASGHANAPGQTREPTAYDPTTSTEPLPPSMQESTPASPLPVPTESATLSRHSATTSAWANVSGSGGPFSSGEDSPRESGSGMSSGEMIDIPPASTSQAGQATTDATPHGISSGPDNSSAGPSGGQNNDGPPTQPPSLTLSVFTMPSHLTFSRVVAVLGINLVLPFINGVMLGFGEIFAREVVRVGQIWYRDSGIFGWRRSPRGSTGGRGTTGVGLSGNGGF</sequence>
<comment type="caution">
    <text evidence="2">The sequence shown here is derived from an EMBL/GenBank/DDBJ whole genome shotgun (WGS) entry which is preliminary data.</text>
</comment>
<dbReference type="Proteomes" id="UP000193986">
    <property type="component" value="Unassembled WGS sequence"/>
</dbReference>
<dbReference type="OrthoDB" id="5529571at2759"/>
<feature type="compositionally biased region" description="Basic and acidic residues" evidence="1">
    <location>
        <begin position="112"/>
        <end position="139"/>
    </location>
</feature>
<evidence type="ECO:0008006" key="4">
    <source>
        <dbReference type="Google" id="ProtNLM"/>
    </source>
</evidence>
<feature type="region of interest" description="Disordered" evidence="1">
    <location>
        <begin position="1"/>
        <end position="331"/>
    </location>
</feature>
<dbReference type="GO" id="GO:0070096">
    <property type="term" value="P:mitochondrial outer membrane translocase complex assembly"/>
    <property type="evidence" value="ECO:0007669"/>
    <property type="project" value="TreeGrafter"/>
</dbReference>
<accession>A0A1Y2AVW3</accession>
<feature type="compositionally biased region" description="Polar residues" evidence="1">
    <location>
        <begin position="306"/>
        <end position="331"/>
    </location>
</feature>
<organism evidence="2 3">
    <name type="scientific">Naematelia encephala</name>
    <dbReference type="NCBI Taxonomy" id="71784"/>
    <lineage>
        <taxon>Eukaryota</taxon>
        <taxon>Fungi</taxon>
        <taxon>Dikarya</taxon>
        <taxon>Basidiomycota</taxon>
        <taxon>Agaricomycotina</taxon>
        <taxon>Tremellomycetes</taxon>
        <taxon>Tremellales</taxon>
        <taxon>Naemateliaceae</taxon>
        <taxon>Naematelia</taxon>
    </lineage>
</organism>
<dbReference type="EMBL" id="MCFC01000045">
    <property type="protein sequence ID" value="ORY26721.1"/>
    <property type="molecule type" value="Genomic_DNA"/>
</dbReference>
<feature type="compositionally biased region" description="Low complexity" evidence="1">
    <location>
        <begin position="270"/>
        <end position="280"/>
    </location>
</feature>
<dbReference type="Pfam" id="PF08219">
    <property type="entry name" value="TOM13"/>
    <property type="match status" value="1"/>
</dbReference>
<keyword evidence="3" id="KW-1185">Reference proteome</keyword>
<dbReference type="AlphaFoldDB" id="A0A1Y2AVW3"/>
<feature type="compositionally biased region" description="Polar residues" evidence="1">
    <location>
        <begin position="201"/>
        <end position="229"/>
    </location>
</feature>
<evidence type="ECO:0000256" key="1">
    <source>
        <dbReference type="SAM" id="MobiDB-lite"/>
    </source>
</evidence>
<name>A0A1Y2AVW3_9TREE</name>
<feature type="compositionally biased region" description="Low complexity" evidence="1">
    <location>
        <begin position="26"/>
        <end position="36"/>
    </location>
</feature>
<dbReference type="PANTHER" id="PTHR28241:SF1">
    <property type="entry name" value="MITOCHONDRIAL IMPORT PROTEIN 1"/>
    <property type="match status" value="1"/>
</dbReference>
<dbReference type="PANTHER" id="PTHR28241">
    <property type="entry name" value="MITOCHONDRIAL IMPORT PROTEIN 1"/>
    <property type="match status" value="1"/>
</dbReference>
<evidence type="ECO:0000313" key="3">
    <source>
        <dbReference type="Proteomes" id="UP000193986"/>
    </source>
</evidence>
<proteinExistence type="predicted"/>
<evidence type="ECO:0000313" key="2">
    <source>
        <dbReference type="EMBL" id="ORY26721.1"/>
    </source>
</evidence>
<feature type="compositionally biased region" description="Gly residues" evidence="1">
    <location>
        <begin position="397"/>
        <end position="414"/>
    </location>
</feature>
<feature type="compositionally biased region" description="Polar residues" evidence="1">
    <location>
        <begin position="286"/>
        <end position="298"/>
    </location>
</feature>
<dbReference type="GO" id="GO:0045040">
    <property type="term" value="P:protein insertion into mitochondrial outer membrane"/>
    <property type="evidence" value="ECO:0007669"/>
    <property type="project" value="TreeGrafter"/>
</dbReference>
<dbReference type="GO" id="GO:0005741">
    <property type="term" value="C:mitochondrial outer membrane"/>
    <property type="evidence" value="ECO:0007669"/>
    <property type="project" value="InterPro"/>
</dbReference>